<organism evidence="1 2">
    <name type="scientific">Entomophthora muscae</name>
    <dbReference type="NCBI Taxonomy" id="34485"/>
    <lineage>
        <taxon>Eukaryota</taxon>
        <taxon>Fungi</taxon>
        <taxon>Fungi incertae sedis</taxon>
        <taxon>Zoopagomycota</taxon>
        <taxon>Entomophthoromycotina</taxon>
        <taxon>Entomophthoromycetes</taxon>
        <taxon>Entomophthorales</taxon>
        <taxon>Entomophthoraceae</taxon>
        <taxon>Entomophthora</taxon>
    </lineage>
</organism>
<protein>
    <submittedName>
        <fullName evidence="1">Uncharacterized protein</fullName>
    </submittedName>
</protein>
<comment type="caution">
    <text evidence="1">The sequence shown here is derived from an EMBL/GenBank/DDBJ whole genome shotgun (WGS) entry which is preliminary data.</text>
</comment>
<evidence type="ECO:0000313" key="2">
    <source>
        <dbReference type="Proteomes" id="UP001165960"/>
    </source>
</evidence>
<proteinExistence type="predicted"/>
<keyword evidence="2" id="KW-1185">Reference proteome</keyword>
<reference evidence="1" key="1">
    <citation type="submission" date="2022-04" db="EMBL/GenBank/DDBJ databases">
        <title>Genome of the entomopathogenic fungus Entomophthora muscae.</title>
        <authorList>
            <person name="Elya C."/>
            <person name="Lovett B.R."/>
            <person name="Lee E."/>
            <person name="Macias A.M."/>
            <person name="Hajek A.E."/>
            <person name="De Bivort B.L."/>
            <person name="Kasson M.T."/>
            <person name="De Fine Licht H.H."/>
            <person name="Stajich J.E."/>
        </authorList>
    </citation>
    <scope>NUCLEOTIDE SEQUENCE</scope>
    <source>
        <strain evidence="1">Berkeley</strain>
    </source>
</reference>
<dbReference type="Proteomes" id="UP001165960">
    <property type="component" value="Unassembled WGS sequence"/>
</dbReference>
<accession>A0ACC2REL0</accession>
<gene>
    <name evidence="1" type="ORF">DSO57_1034830</name>
</gene>
<sequence>MCDDLDLDVTDYISPSSEEERISMPSLPSLEKSDSVLLGVPKVPPPAASWAPWVITGLVLMGLNSYLPQLSPVSSLWSPLRAAIPVLHWVAPWWFVSPGQEPNLVSLAPLSHKNWYQGEHHKLCHRDQHDLYNANLTNWCFPQSLGKEIKV</sequence>
<evidence type="ECO:0000313" key="1">
    <source>
        <dbReference type="EMBL" id="KAJ9048465.1"/>
    </source>
</evidence>
<name>A0ACC2REL0_9FUNG</name>
<dbReference type="EMBL" id="QTSX02007396">
    <property type="protein sequence ID" value="KAJ9048465.1"/>
    <property type="molecule type" value="Genomic_DNA"/>
</dbReference>